<name>A0A1G9NLJ6_9SPHI</name>
<dbReference type="AlphaFoldDB" id="A0A1G9NLJ6"/>
<dbReference type="Gene3D" id="1.10.10.10">
    <property type="entry name" value="Winged helix-like DNA-binding domain superfamily/Winged helix DNA-binding domain"/>
    <property type="match status" value="1"/>
</dbReference>
<dbReference type="GO" id="GO:0003700">
    <property type="term" value="F:DNA-binding transcription factor activity"/>
    <property type="evidence" value="ECO:0007669"/>
    <property type="project" value="InterPro"/>
</dbReference>
<accession>A0A1G9NLJ6</accession>
<organism evidence="2 3">
    <name type="scientific">Daejeonella rubra</name>
    <dbReference type="NCBI Taxonomy" id="990371"/>
    <lineage>
        <taxon>Bacteria</taxon>
        <taxon>Pseudomonadati</taxon>
        <taxon>Bacteroidota</taxon>
        <taxon>Sphingobacteriia</taxon>
        <taxon>Sphingobacteriales</taxon>
        <taxon>Sphingobacteriaceae</taxon>
        <taxon>Daejeonella</taxon>
    </lineage>
</organism>
<keyword evidence="3" id="KW-1185">Reference proteome</keyword>
<evidence type="ECO:0000313" key="2">
    <source>
        <dbReference type="EMBL" id="SDL87234.1"/>
    </source>
</evidence>
<evidence type="ECO:0000256" key="1">
    <source>
        <dbReference type="PIRSR" id="PIRSR602481-1"/>
    </source>
</evidence>
<comment type="cofactor">
    <cofactor evidence="1">
        <name>Zn(2+)</name>
        <dbReference type="ChEBI" id="CHEBI:29105"/>
    </cofactor>
    <text evidence="1">Binds 1 zinc ion per subunit.</text>
</comment>
<evidence type="ECO:0000313" key="3">
    <source>
        <dbReference type="Proteomes" id="UP000199226"/>
    </source>
</evidence>
<dbReference type="GO" id="GO:0008270">
    <property type="term" value="F:zinc ion binding"/>
    <property type="evidence" value="ECO:0007669"/>
    <property type="project" value="TreeGrafter"/>
</dbReference>
<dbReference type="STRING" id="990371.SAMN05421813_10383"/>
<dbReference type="Pfam" id="PF01475">
    <property type="entry name" value="FUR"/>
    <property type="match status" value="1"/>
</dbReference>
<dbReference type="InterPro" id="IPR036388">
    <property type="entry name" value="WH-like_DNA-bd_sf"/>
</dbReference>
<dbReference type="Proteomes" id="UP000199226">
    <property type="component" value="Unassembled WGS sequence"/>
</dbReference>
<sequence>MTQRSPDMYQENKETKLISKGVKPTAMRLLVMDVLSNQEAAISLGQLEQSFEKVDRITLYRTLKTFENKNVIHSIDDGSGAIKYALCVEGCECHPEDLHVHFHCTKCKRTYCLPEIIIPAISLPKKFVSKQINMVIKGLCGKCTT</sequence>
<dbReference type="PANTHER" id="PTHR33202">
    <property type="entry name" value="ZINC UPTAKE REGULATION PROTEIN"/>
    <property type="match status" value="1"/>
</dbReference>
<feature type="binding site" evidence="1">
    <location>
        <position position="140"/>
    </location>
    <ligand>
        <name>Zn(2+)</name>
        <dbReference type="ChEBI" id="CHEBI:29105"/>
    </ligand>
</feature>
<proteinExistence type="predicted"/>
<dbReference type="GO" id="GO:0000976">
    <property type="term" value="F:transcription cis-regulatory region binding"/>
    <property type="evidence" value="ECO:0007669"/>
    <property type="project" value="TreeGrafter"/>
</dbReference>
<dbReference type="EMBL" id="FNHH01000003">
    <property type="protein sequence ID" value="SDL87234.1"/>
    <property type="molecule type" value="Genomic_DNA"/>
</dbReference>
<dbReference type="RefSeq" id="WP_245704412.1">
    <property type="nucleotide sequence ID" value="NZ_FNHH01000003.1"/>
</dbReference>
<dbReference type="InterPro" id="IPR002481">
    <property type="entry name" value="FUR"/>
</dbReference>
<gene>
    <name evidence="2" type="ORF">SAMN05421813_10383</name>
</gene>
<keyword evidence="1" id="KW-0479">Metal-binding</keyword>
<feature type="binding site" evidence="1">
    <location>
        <position position="107"/>
    </location>
    <ligand>
        <name>Zn(2+)</name>
        <dbReference type="ChEBI" id="CHEBI:29105"/>
    </ligand>
</feature>
<reference evidence="3" key="1">
    <citation type="submission" date="2016-10" db="EMBL/GenBank/DDBJ databases">
        <authorList>
            <person name="Varghese N."/>
            <person name="Submissions S."/>
        </authorList>
    </citation>
    <scope>NUCLEOTIDE SEQUENCE [LARGE SCALE GENOMIC DNA]</scope>
    <source>
        <strain evidence="3">DSM 24536</strain>
    </source>
</reference>
<keyword evidence="1" id="KW-0862">Zinc</keyword>
<dbReference type="InterPro" id="IPR036390">
    <property type="entry name" value="WH_DNA-bd_sf"/>
</dbReference>
<dbReference type="SUPFAM" id="SSF46785">
    <property type="entry name" value="Winged helix' DNA-binding domain"/>
    <property type="match status" value="1"/>
</dbReference>
<dbReference type="GO" id="GO:0045892">
    <property type="term" value="P:negative regulation of DNA-templated transcription"/>
    <property type="evidence" value="ECO:0007669"/>
    <property type="project" value="TreeGrafter"/>
</dbReference>
<dbReference type="GO" id="GO:1900376">
    <property type="term" value="P:regulation of secondary metabolite biosynthetic process"/>
    <property type="evidence" value="ECO:0007669"/>
    <property type="project" value="TreeGrafter"/>
</dbReference>
<dbReference type="PANTHER" id="PTHR33202:SF22">
    <property type="entry name" value="HYDROGEN PEROXIDE SENSITIVE REPRESSOR"/>
    <property type="match status" value="1"/>
</dbReference>
<protein>
    <submittedName>
        <fullName evidence="2">Fur family transcriptional regulator, ferric uptake regulator</fullName>
    </submittedName>
</protein>
<feature type="binding site" evidence="1">
    <location>
        <position position="104"/>
    </location>
    <ligand>
        <name>Zn(2+)</name>
        <dbReference type="ChEBI" id="CHEBI:29105"/>
    </ligand>
</feature>
<feature type="binding site" evidence="1">
    <location>
        <position position="143"/>
    </location>
    <ligand>
        <name>Zn(2+)</name>
        <dbReference type="ChEBI" id="CHEBI:29105"/>
    </ligand>
</feature>